<name>A0A2N5TKK3_9BASI</name>
<keyword evidence="9" id="KW-1185">Reference proteome</keyword>
<evidence type="ECO:0000256" key="1">
    <source>
        <dbReference type="ARBA" id="ARBA00000885"/>
    </source>
</evidence>
<dbReference type="Proteomes" id="UP000235388">
    <property type="component" value="Unassembled WGS sequence"/>
</dbReference>
<feature type="domain" description="HECT" evidence="7">
    <location>
        <begin position="14"/>
        <end position="94"/>
    </location>
</feature>
<feature type="non-terminal residue" evidence="8">
    <location>
        <position position="132"/>
    </location>
</feature>
<dbReference type="EC" id="2.3.2.26" evidence="3"/>
<dbReference type="SUPFAM" id="SSF56204">
    <property type="entry name" value="Hect, E3 ligase catalytic domain"/>
    <property type="match status" value="1"/>
</dbReference>
<dbReference type="Gene3D" id="3.30.2160.10">
    <property type="entry name" value="Hect, E3 ligase catalytic domain"/>
    <property type="match status" value="1"/>
</dbReference>
<evidence type="ECO:0000256" key="6">
    <source>
        <dbReference type="PROSITE-ProRule" id="PRU00104"/>
    </source>
</evidence>
<proteinExistence type="predicted"/>
<organism evidence="8 9">
    <name type="scientific">Puccinia coronata f. sp. avenae</name>
    <dbReference type="NCBI Taxonomy" id="200324"/>
    <lineage>
        <taxon>Eukaryota</taxon>
        <taxon>Fungi</taxon>
        <taxon>Dikarya</taxon>
        <taxon>Basidiomycota</taxon>
        <taxon>Pucciniomycotina</taxon>
        <taxon>Pucciniomycetes</taxon>
        <taxon>Pucciniales</taxon>
        <taxon>Pucciniaceae</taxon>
        <taxon>Puccinia</taxon>
    </lineage>
</organism>
<dbReference type="GO" id="GO:0006511">
    <property type="term" value="P:ubiquitin-dependent protein catabolic process"/>
    <property type="evidence" value="ECO:0007669"/>
    <property type="project" value="TreeGrafter"/>
</dbReference>
<dbReference type="PROSITE" id="PS50237">
    <property type="entry name" value="HECT"/>
    <property type="match status" value="1"/>
</dbReference>
<comment type="catalytic activity">
    <reaction evidence="1">
        <text>S-ubiquitinyl-[E2 ubiquitin-conjugating enzyme]-L-cysteine + [acceptor protein]-L-lysine = [E2 ubiquitin-conjugating enzyme]-L-cysteine + N(6)-ubiquitinyl-[acceptor protein]-L-lysine.</text>
        <dbReference type="EC" id="2.3.2.26"/>
    </reaction>
</comment>
<dbReference type="PANTHER" id="PTHR11254:SF67">
    <property type="entry name" value="E3 UBIQUITIN-PROTEIN LIGASE HUWE1"/>
    <property type="match status" value="1"/>
</dbReference>
<keyword evidence="4" id="KW-0808">Transferase</keyword>
<dbReference type="AlphaFoldDB" id="A0A2N5TKK3"/>
<comment type="pathway">
    <text evidence="2">Protein modification; protein ubiquitination.</text>
</comment>
<dbReference type="InterPro" id="IPR035983">
    <property type="entry name" value="Hect_E3_ubiquitin_ligase"/>
</dbReference>
<dbReference type="GO" id="GO:0005737">
    <property type="term" value="C:cytoplasm"/>
    <property type="evidence" value="ECO:0007669"/>
    <property type="project" value="TreeGrafter"/>
</dbReference>
<comment type="caution">
    <text evidence="8">The sequence shown here is derived from an EMBL/GenBank/DDBJ whole genome shotgun (WGS) entry which is preliminary data.</text>
</comment>
<dbReference type="OrthoDB" id="8068875at2759"/>
<accession>A0A2N5TKK3</accession>
<dbReference type="InterPro" id="IPR050409">
    <property type="entry name" value="E3_ubiq-protein_ligase"/>
</dbReference>
<protein>
    <recommendedName>
        <fullName evidence="3">HECT-type E3 ubiquitin transferase</fullName>
        <ecNumber evidence="3">2.3.2.26</ecNumber>
    </recommendedName>
</protein>
<evidence type="ECO:0000313" key="8">
    <source>
        <dbReference type="EMBL" id="PLW25928.1"/>
    </source>
</evidence>
<dbReference type="GO" id="GO:0000209">
    <property type="term" value="P:protein polyubiquitination"/>
    <property type="evidence" value="ECO:0007669"/>
    <property type="project" value="TreeGrafter"/>
</dbReference>
<dbReference type="GO" id="GO:0061630">
    <property type="term" value="F:ubiquitin protein ligase activity"/>
    <property type="evidence" value="ECO:0007669"/>
    <property type="project" value="UniProtKB-EC"/>
</dbReference>
<reference evidence="8 9" key="1">
    <citation type="submission" date="2017-11" db="EMBL/GenBank/DDBJ databases">
        <title>De novo assembly and phasing of dikaryotic genomes from two isolates of Puccinia coronata f. sp. avenae, the causal agent of oat crown rust.</title>
        <authorList>
            <person name="Miller M.E."/>
            <person name="Zhang Y."/>
            <person name="Omidvar V."/>
            <person name="Sperschneider J."/>
            <person name="Schwessinger B."/>
            <person name="Raley C."/>
            <person name="Palmer J.M."/>
            <person name="Garnica D."/>
            <person name="Upadhyaya N."/>
            <person name="Rathjen J."/>
            <person name="Taylor J.M."/>
            <person name="Park R.F."/>
            <person name="Dodds P.N."/>
            <person name="Hirsch C.D."/>
            <person name="Kianian S.F."/>
            <person name="Figueroa M."/>
        </authorList>
    </citation>
    <scope>NUCLEOTIDE SEQUENCE [LARGE SCALE GENOMIC DNA]</scope>
    <source>
        <strain evidence="8">12NC29</strain>
    </source>
</reference>
<dbReference type="PANTHER" id="PTHR11254">
    <property type="entry name" value="HECT DOMAIN UBIQUITIN-PROTEIN LIGASE"/>
    <property type="match status" value="1"/>
</dbReference>
<evidence type="ECO:0000256" key="5">
    <source>
        <dbReference type="ARBA" id="ARBA00022786"/>
    </source>
</evidence>
<evidence type="ECO:0000256" key="3">
    <source>
        <dbReference type="ARBA" id="ARBA00012485"/>
    </source>
</evidence>
<dbReference type="STRING" id="200324.A0A2N5TKK3"/>
<gene>
    <name evidence="8" type="ORF">PCANC_27184</name>
</gene>
<dbReference type="EMBL" id="PGCJ01000577">
    <property type="protein sequence ID" value="PLW25928.1"/>
    <property type="molecule type" value="Genomic_DNA"/>
</dbReference>
<keyword evidence="5 6" id="KW-0833">Ubl conjugation pathway</keyword>
<comment type="caution">
    <text evidence="6">Lacks conserved residue(s) required for the propagation of feature annotation.</text>
</comment>
<evidence type="ECO:0000259" key="7">
    <source>
        <dbReference type="PROSITE" id="PS50237"/>
    </source>
</evidence>
<evidence type="ECO:0000256" key="2">
    <source>
        <dbReference type="ARBA" id="ARBA00004906"/>
    </source>
</evidence>
<sequence length="132" mass="14826">MALKKPIDIQQFAVGQLLALALYNGPVVDAYFTLAFCKHLLGISVGLSDLESVDPEWMLENNIDSIFELTFSVEADDFGSTRIVDLKPGGQEIPDLLSERSPTTTDKRNAQNYFNLLLAAQEFLWKDLARFR</sequence>
<dbReference type="Pfam" id="PF00632">
    <property type="entry name" value="HECT"/>
    <property type="match status" value="1"/>
</dbReference>
<evidence type="ECO:0000313" key="9">
    <source>
        <dbReference type="Proteomes" id="UP000235388"/>
    </source>
</evidence>
<evidence type="ECO:0000256" key="4">
    <source>
        <dbReference type="ARBA" id="ARBA00022679"/>
    </source>
</evidence>
<dbReference type="InterPro" id="IPR000569">
    <property type="entry name" value="HECT_dom"/>
</dbReference>
<dbReference type="GO" id="GO:0005634">
    <property type="term" value="C:nucleus"/>
    <property type="evidence" value="ECO:0007669"/>
    <property type="project" value="TreeGrafter"/>
</dbReference>